<dbReference type="GO" id="GO:1990904">
    <property type="term" value="C:ribonucleoprotein complex"/>
    <property type="evidence" value="ECO:0007669"/>
    <property type="project" value="UniProtKB-KW"/>
</dbReference>
<dbReference type="SUPFAM" id="SSF48300">
    <property type="entry name" value="Ribosomal protein L7/12, oligomerisation (N-terminal) domain"/>
    <property type="match status" value="1"/>
</dbReference>
<evidence type="ECO:0000259" key="6">
    <source>
        <dbReference type="Pfam" id="PF16320"/>
    </source>
</evidence>
<dbReference type="InterPro" id="IPR036235">
    <property type="entry name" value="Ribosomal_bL12_oligo_N_sf"/>
</dbReference>
<dbReference type="Pfam" id="PF16320">
    <property type="entry name" value="Ribosomal_L12_N"/>
    <property type="match status" value="1"/>
</dbReference>
<evidence type="ECO:0000256" key="3">
    <source>
        <dbReference type="ARBA" id="ARBA00023274"/>
    </source>
</evidence>
<dbReference type="InterPro" id="IPR008932">
    <property type="entry name" value="Ribosomal_bL12_oligo"/>
</dbReference>
<dbReference type="Pfam" id="PF00542">
    <property type="entry name" value="Ribosomal_L12"/>
    <property type="match status" value="1"/>
</dbReference>
<dbReference type="GO" id="GO:0005840">
    <property type="term" value="C:ribosome"/>
    <property type="evidence" value="ECO:0007669"/>
    <property type="project" value="UniProtKB-KW"/>
</dbReference>
<dbReference type="GO" id="GO:0006412">
    <property type="term" value="P:translation"/>
    <property type="evidence" value="ECO:0007669"/>
    <property type="project" value="UniProtKB-UniRule"/>
</dbReference>
<dbReference type="GO" id="GO:0005737">
    <property type="term" value="C:cytoplasm"/>
    <property type="evidence" value="ECO:0007669"/>
    <property type="project" value="UniProtKB-ARBA"/>
</dbReference>
<evidence type="ECO:0000256" key="4">
    <source>
        <dbReference type="HAMAP-Rule" id="MF_00368"/>
    </source>
</evidence>
<sequence length="125" mass="13060">MDAKLLKIREQLDTLTILEVSALVKALESHWGVSAAAPVAMVAPGISTAGSAVEEQTEFKVILKSVGAKKLEVIKEIRAVTGLGLGEAKAASETPDFVVKSDISKADADKIAQKFKDIGAAVSVE</sequence>
<dbReference type="InterPro" id="IPR000206">
    <property type="entry name" value="Ribosomal_bL12"/>
</dbReference>
<keyword evidence="8" id="KW-1185">Reference proteome</keyword>
<evidence type="ECO:0000259" key="5">
    <source>
        <dbReference type="Pfam" id="PF00542"/>
    </source>
</evidence>
<dbReference type="GO" id="GO:0003735">
    <property type="term" value="F:structural constituent of ribosome"/>
    <property type="evidence" value="ECO:0007669"/>
    <property type="project" value="InterPro"/>
</dbReference>
<dbReference type="PANTHER" id="PTHR45987:SF4">
    <property type="entry name" value="LARGE RIBOSOMAL SUBUNIT PROTEIN BL12M"/>
    <property type="match status" value="1"/>
</dbReference>
<dbReference type="InterPro" id="IPR014719">
    <property type="entry name" value="Ribosomal_bL12_C/ClpS-like"/>
</dbReference>
<protein>
    <recommendedName>
        <fullName evidence="4">Large ribosomal subunit protein bL12</fullName>
    </recommendedName>
</protein>
<proteinExistence type="inferred from homology"/>
<dbReference type="PANTHER" id="PTHR45987">
    <property type="entry name" value="39S RIBOSOMAL PROTEIN L12"/>
    <property type="match status" value="1"/>
</dbReference>
<feature type="domain" description="Large ribosomal subunit protein bL12 C-terminal" evidence="5">
    <location>
        <begin position="59"/>
        <end position="124"/>
    </location>
</feature>
<comment type="caution">
    <text evidence="7">The sequence shown here is derived from an EMBL/GenBank/DDBJ whole genome shotgun (WGS) entry which is preliminary data.</text>
</comment>
<dbReference type="InterPro" id="IPR013823">
    <property type="entry name" value="Ribosomal_bL12_C"/>
</dbReference>
<gene>
    <name evidence="4" type="primary">rplL</name>
    <name evidence="7" type="ORF">HCUR_00516</name>
</gene>
<comment type="subunit">
    <text evidence="4">Homodimer. Part of the ribosomal stalk of the 50S ribosomal subunit. Forms a multimeric L10(L12)X complex, where L10 forms an elongated spine to which 2 to 4 L12 dimers bind in a sequential fashion. Binds GTP-bound translation factors.</text>
</comment>
<dbReference type="NCBIfam" id="TIGR00855">
    <property type="entry name" value="L12"/>
    <property type="match status" value="1"/>
</dbReference>
<dbReference type="GO" id="GO:0003729">
    <property type="term" value="F:mRNA binding"/>
    <property type="evidence" value="ECO:0007669"/>
    <property type="project" value="TreeGrafter"/>
</dbReference>
<evidence type="ECO:0000313" key="8">
    <source>
        <dbReference type="Proteomes" id="UP000239425"/>
    </source>
</evidence>
<dbReference type="OrthoDB" id="9811748at2"/>
<organism evidence="7 8">
    <name type="scientific">Holospora curviuscula</name>
    <dbReference type="NCBI Taxonomy" id="1082868"/>
    <lineage>
        <taxon>Bacteria</taxon>
        <taxon>Pseudomonadati</taxon>
        <taxon>Pseudomonadota</taxon>
        <taxon>Alphaproteobacteria</taxon>
        <taxon>Holosporales</taxon>
        <taxon>Holosporaceae</taxon>
        <taxon>Holospora</taxon>
    </lineage>
</organism>
<keyword evidence="2 4" id="KW-0689">Ribosomal protein</keyword>
<evidence type="ECO:0000256" key="2">
    <source>
        <dbReference type="ARBA" id="ARBA00022980"/>
    </source>
</evidence>
<evidence type="ECO:0000256" key="1">
    <source>
        <dbReference type="ARBA" id="ARBA00007197"/>
    </source>
</evidence>
<dbReference type="RefSeq" id="WP_104206604.1">
    <property type="nucleotide sequence ID" value="NZ_PHHC01000079.1"/>
</dbReference>
<dbReference type="AlphaFoldDB" id="A0A2S5R9I0"/>
<accession>A0A2S5R9I0</accession>
<dbReference type="SUPFAM" id="SSF54736">
    <property type="entry name" value="ClpS-like"/>
    <property type="match status" value="1"/>
</dbReference>
<dbReference type="HAMAP" id="MF_00368">
    <property type="entry name" value="Ribosomal_bL12"/>
    <property type="match status" value="1"/>
</dbReference>
<name>A0A2S5R9I0_9PROT</name>
<reference evidence="7 8" key="1">
    <citation type="submission" date="2017-11" db="EMBL/GenBank/DDBJ databases">
        <title>Comparative genomic analysis of Holospora spp., intranuclear symbionts of paramecia.</title>
        <authorList>
            <person name="Garushyants S.K."/>
            <person name="Beliavskaya A."/>
            <person name="Malko D.B."/>
            <person name="Logacheva M.D."/>
            <person name="Rautian M.S."/>
            <person name="Gelfand M.S."/>
        </authorList>
    </citation>
    <scope>NUCLEOTIDE SEQUENCE [LARGE SCALE GENOMIC DNA]</scope>
    <source>
        <strain evidence="8">02AZ16</strain>
    </source>
</reference>
<feature type="domain" description="Large ribosomal subunit protein bL12 oligomerization" evidence="6">
    <location>
        <begin position="7"/>
        <end position="45"/>
    </location>
</feature>
<dbReference type="Gene3D" id="1.20.5.710">
    <property type="entry name" value="Single helix bin"/>
    <property type="match status" value="1"/>
</dbReference>
<dbReference type="FunFam" id="3.30.1390.10:FF:000001">
    <property type="entry name" value="50S ribosomal protein L7/L12"/>
    <property type="match status" value="1"/>
</dbReference>
<evidence type="ECO:0000313" key="7">
    <source>
        <dbReference type="EMBL" id="PPE03981.1"/>
    </source>
</evidence>
<comment type="function">
    <text evidence="4">Forms part of the ribosomal stalk which helps the ribosome interact with GTP-bound translation factors. Is thus essential for accurate translation.</text>
</comment>
<keyword evidence="3 4" id="KW-0687">Ribonucleoprotein</keyword>
<dbReference type="EMBL" id="PHHC01000079">
    <property type="protein sequence ID" value="PPE03981.1"/>
    <property type="molecule type" value="Genomic_DNA"/>
</dbReference>
<dbReference type="Gene3D" id="3.30.1390.10">
    <property type="match status" value="1"/>
</dbReference>
<dbReference type="Proteomes" id="UP000239425">
    <property type="component" value="Unassembled WGS sequence"/>
</dbReference>
<comment type="similarity">
    <text evidence="1 4">Belongs to the bacterial ribosomal protein bL12 family.</text>
</comment>
<dbReference type="CDD" id="cd00387">
    <property type="entry name" value="Ribosomal_L7_L12"/>
    <property type="match status" value="1"/>
</dbReference>